<organism evidence="2 3">
    <name type="scientific">Aquiflexum gelatinilyticum</name>
    <dbReference type="NCBI Taxonomy" id="2961943"/>
    <lineage>
        <taxon>Bacteria</taxon>
        <taxon>Pseudomonadati</taxon>
        <taxon>Bacteroidota</taxon>
        <taxon>Cytophagia</taxon>
        <taxon>Cytophagales</taxon>
        <taxon>Cyclobacteriaceae</taxon>
        <taxon>Aquiflexum</taxon>
    </lineage>
</organism>
<dbReference type="Proteomes" id="UP001142175">
    <property type="component" value="Unassembled WGS sequence"/>
</dbReference>
<accession>A0A9X2P3J4</accession>
<evidence type="ECO:0000256" key="1">
    <source>
        <dbReference type="SAM" id="Phobius"/>
    </source>
</evidence>
<keyword evidence="1" id="KW-0812">Transmembrane</keyword>
<sequence>MKSTFSKSGIFLMPLILLISIANNSFAQKFLLLQKGSNTKTALRFQVGEEITYKSTKFDYYVTDLIVDIKTDIIVLSENVLQPKDITVVDIRNKDPRNQTIKNLSFLSMGAGVVFLLVNTVNSLYQERDLSRLEESWALSAGLMAGGYVISKLKYKEFRHKGDNKIQIVILYGD</sequence>
<evidence type="ECO:0000313" key="2">
    <source>
        <dbReference type="EMBL" id="MCR9013996.1"/>
    </source>
</evidence>
<name>A0A9X2P3J4_9BACT</name>
<keyword evidence="1" id="KW-1133">Transmembrane helix</keyword>
<reference evidence="2" key="1">
    <citation type="submission" date="2022-08" db="EMBL/GenBank/DDBJ databases">
        <authorList>
            <person name="Zhang D."/>
        </authorList>
    </citation>
    <scope>NUCLEOTIDE SEQUENCE</scope>
    <source>
        <strain evidence="2">XJ19-11</strain>
    </source>
</reference>
<protein>
    <submittedName>
        <fullName evidence="2">Uncharacterized protein</fullName>
    </submittedName>
</protein>
<keyword evidence="3" id="KW-1185">Reference proteome</keyword>
<dbReference type="AlphaFoldDB" id="A0A9X2P3J4"/>
<feature type="transmembrane region" description="Helical" evidence="1">
    <location>
        <begin position="104"/>
        <end position="125"/>
    </location>
</feature>
<keyword evidence="1" id="KW-0472">Membrane</keyword>
<dbReference type="EMBL" id="JANSUY010000001">
    <property type="protein sequence ID" value="MCR9013996.1"/>
    <property type="molecule type" value="Genomic_DNA"/>
</dbReference>
<comment type="caution">
    <text evidence="2">The sequence shown here is derived from an EMBL/GenBank/DDBJ whole genome shotgun (WGS) entry which is preliminary data.</text>
</comment>
<evidence type="ECO:0000313" key="3">
    <source>
        <dbReference type="Proteomes" id="UP001142175"/>
    </source>
</evidence>
<gene>
    <name evidence="2" type="ORF">NU887_03050</name>
</gene>
<proteinExistence type="predicted"/>